<dbReference type="AlphaFoldDB" id="A0A4C1W8H8"/>
<name>A0A4C1W8H8_EUMVA</name>
<sequence length="169" mass="18652">MLKIHIYIIKRLDKSAHALPYCDKDLFRSSPRVVAPRNFGRNSITERSLCACSTSSPALRKFNQTIWGPVDRRKVAHTTPLRALRPLNPLAELPEELIVNYEGECSAHNIARPASASTSIRIRVRWPFAGSPHTNGLKDIGARALAARACGWTPQPSTAIAAHSNGVFF</sequence>
<keyword evidence="2" id="KW-1185">Reference proteome</keyword>
<evidence type="ECO:0000313" key="2">
    <source>
        <dbReference type="Proteomes" id="UP000299102"/>
    </source>
</evidence>
<proteinExistence type="predicted"/>
<dbReference type="EMBL" id="BGZK01000498">
    <property type="protein sequence ID" value="GBP47210.1"/>
    <property type="molecule type" value="Genomic_DNA"/>
</dbReference>
<dbReference type="Proteomes" id="UP000299102">
    <property type="component" value="Unassembled WGS sequence"/>
</dbReference>
<evidence type="ECO:0000313" key="1">
    <source>
        <dbReference type="EMBL" id="GBP47210.1"/>
    </source>
</evidence>
<organism evidence="1 2">
    <name type="scientific">Eumeta variegata</name>
    <name type="common">Bagworm moth</name>
    <name type="synonym">Eumeta japonica</name>
    <dbReference type="NCBI Taxonomy" id="151549"/>
    <lineage>
        <taxon>Eukaryota</taxon>
        <taxon>Metazoa</taxon>
        <taxon>Ecdysozoa</taxon>
        <taxon>Arthropoda</taxon>
        <taxon>Hexapoda</taxon>
        <taxon>Insecta</taxon>
        <taxon>Pterygota</taxon>
        <taxon>Neoptera</taxon>
        <taxon>Endopterygota</taxon>
        <taxon>Lepidoptera</taxon>
        <taxon>Glossata</taxon>
        <taxon>Ditrysia</taxon>
        <taxon>Tineoidea</taxon>
        <taxon>Psychidae</taxon>
        <taxon>Oiketicinae</taxon>
        <taxon>Eumeta</taxon>
    </lineage>
</organism>
<comment type="caution">
    <text evidence="1">The sequence shown here is derived from an EMBL/GenBank/DDBJ whole genome shotgun (WGS) entry which is preliminary data.</text>
</comment>
<gene>
    <name evidence="1" type="ORF">EVAR_20212_1</name>
</gene>
<accession>A0A4C1W8H8</accession>
<protein>
    <submittedName>
        <fullName evidence="1">Uncharacterized protein</fullName>
    </submittedName>
</protein>
<reference evidence="1 2" key="1">
    <citation type="journal article" date="2019" name="Commun. Biol.">
        <title>The bagworm genome reveals a unique fibroin gene that provides high tensile strength.</title>
        <authorList>
            <person name="Kono N."/>
            <person name="Nakamura H."/>
            <person name="Ohtoshi R."/>
            <person name="Tomita M."/>
            <person name="Numata K."/>
            <person name="Arakawa K."/>
        </authorList>
    </citation>
    <scope>NUCLEOTIDE SEQUENCE [LARGE SCALE GENOMIC DNA]</scope>
</reference>